<dbReference type="InterPro" id="IPR021484">
    <property type="entry name" value="DUF3137"/>
</dbReference>
<feature type="non-terminal residue" evidence="1">
    <location>
        <position position="1"/>
    </location>
</feature>
<dbReference type="Proteomes" id="UP000886355">
    <property type="component" value="Unassembled WGS sequence"/>
</dbReference>
<name>A0A7C1AX93_9BACT</name>
<sequence length="209" mass="24442">REEFTNSAIFQKFCNNFTGEDHFKGKIGKTVIEFSEVVGRHKTTSGTGSKRKEHYTTIFKGVFFVADFNKNFIGHTLVLPDTAEKMLGKLGQNLQAFSSRGELIKLEDPEFEKEFCVYADDQVEARYILSPSLMQRIVEFKRKWNTKVYLSFRDSKVYIAIKMDKNLFETRLFKSIVDYNFIEENIRFLILLTGIVDDLNLNTRIWTKE</sequence>
<dbReference type="EMBL" id="DQZW01000285">
    <property type="protein sequence ID" value="HDL90451.1"/>
    <property type="molecule type" value="Genomic_DNA"/>
</dbReference>
<gene>
    <name evidence="1" type="ORF">ENG14_06065</name>
</gene>
<accession>A0A7C1AX93</accession>
<protein>
    <submittedName>
        <fullName evidence="1">DUF3137 domain-containing protein</fullName>
    </submittedName>
</protein>
<organism evidence="1">
    <name type="scientific">Thermodesulforhabdus norvegica</name>
    <dbReference type="NCBI Taxonomy" id="39841"/>
    <lineage>
        <taxon>Bacteria</taxon>
        <taxon>Pseudomonadati</taxon>
        <taxon>Thermodesulfobacteriota</taxon>
        <taxon>Syntrophobacteria</taxon>
        <taxon>Syntrophobacterales</taxon>
        <taxon>Thermodesulforhabdaceae</taxon>
        <taxon>Thermodesulforhabdus</taxon>
    </lineage>
</organism>
<proteinExistence type="predicted"/>
<evidence type="ECO:0000313" key="1">
    <source>
        <dbReference type="EMBL" id="HDL90451.1"/>
    </source>
</evidence>
<comment type="caution">
    <text evidence="1">The sequence shown here is derived from an EMBL/GenBank/DDBJ whole genome shotgun (WGS) entry which is preliminary data.</text>
</comment>
<dbReference type="AlphaFoldDB" id="A0A7C1AX93"/>
<dbReference type="Pfam" id="PF11335">
    <property type="entry name" value="DUF3137"/>
    <property type="match status" value="1"/>
</dbReference>
<reference evidence="1" key="1">
    <citation type="journal article" date="2020" name="mSystems">
        <title>Genome- and Community-Level Interaction Insights into Carbon Utilization and Element Cycling Functions of Hydrothermarchaeota in Hydrothermal Sediment.</title>
        <authorList>
            <person name="Zhou Z."/>
            <person name="Liu Y."/>
            <person name="Xu W."/>
            <person name="Pan J."/>
            <person name="Luo Z.H."/>
            <person name="Li M."/>
        </authorList>
    </citation>
    <scope>NUCLEOTIDE SEQUENCE [LARGE SCALE GENOMIC DNA]</scope>
    <source>
        <strain evidence="1">HyVt-19</strain>
    </source>
</reference>